<keyword evidence="3" id="KW-0731">Sigma factor</keyword>
<dbReference type="InterPro" id="IPR013324">
    <property type="entry name" value="RNA_pol_sigma_r3/r4-like"/>
</dbReference>
<dbReference type="CDD" id="cd06171">
    <property type="entry name" value="Sigma70_r4"/>
    <property type="match status" value="1"/>
</dbReference>
<name>A0A2T4DPP9_9BACT</name>
<evidence type="ECO:0000313" key="8">
    <source>
        <dbReference type="Proteomes" id="UP000240608"/>
    </source>
</evidence>
<dbReference type="Pfam" id="PF04542">
    <property type="entry name" value="Sigma70_r2"/>
    <property type="match status" value="1"/>
</dbReference>
<dbReference type="NCBIfam" id="TIGR02985">
    <property type="entry name" value="Sig70_bacteroi1"/>
    <property type="match status" value="1"/>
</dbReference>
<comment type="caution">
    <text evidence="7">The sequence shown here is derived from an EMBL/GenBank/DDBJ whole genome shotgun (WGS) entry which is preliminary data.</text>
</comment>
<dbReference type="InterPro" id="IPR013325">
    <property type="entry name" value="RNA_pol_sigma_r2"/>
</dbReference>
<evidence type="ECO:0000256" key="4">
    <source>
        <dbReference type="ARBA" id="ARBA00023163"/>
    </source>
</evidence>
<sequence>MESALVKKIVSGDIQAFEMLFNDYYKRLAYFAFKYLEDKDSAEDVVQELFSKLWLNRHQLSIETSLNAYLYGAVRNACLNQLQHQKIKENYVAAASGSSAVYEALLPDQIDADNLSLLIQSCIIDLPPERQKIFLMSREHDLKYKEIADQLGISVKTVEAQMGKALRFLRERLKEYLVVWIIILLKSIIYL</sequence>
<dbReference type="InterPro" id="IPR007627">
    <property type="entry name" value="RNA_pol_sigma70_r2"/>
</dbReference>
<reference evidence="7 8" key="1">
    <citation type="submission" date="2018-03" db="EMBL/GenBank/DDBJ databases">
        <title>Cross-interface Injection: A General Nanoliter Liquid Handling Method Applied to Single Cells Genome Amplification Automated Nanoliter Liquid Handling Applied to Single Cell Multiple Displacement Amplification.</title>
        <authorList>
            <person name="Yun J."/>
            <person name="Xu P."/>
            <person name="Xu J."/>
            <person name="Dai X."/>
            <person name="Wang Y."/>
            <person name="Zheng X."/>
            <person name="Cao C."/>
            <person name="Yi Q."/>
            <person name="Zhu Y."/>
            <person name="Wang L."/>
            <person name="Dong Z."/>
            <person name="Huang Y."/>
            <person name="Huang L."/>
            <person name="Du W."/>
        </authorList>
    </citation>
    <scope>NUCLEOTIDE SEQUENCE [LARGE SCALE GENOMIC DNA]</scope>
    <source>
        <strain evidence="7 8">Z-D1-2</strain>
    </source>
</reference>
<dbReference type="Proteomes" id="UP000240608">
    <property type="component" value="Unassembled WGS sequence"/>
</dbReference>
<dbReference type="GO" id="GO:0006352">
    <property type="term" value="P:DNA-templated transcription initiation"/>
    <property type="evidence" value="ECO:0007669"/>
    <property type="project" value="InterPro"/>
</dbReference>
<evidence type="ECO:0000256" key="2">
    <source>
        <dbReference type="ARBA" id="ARBA00023015"/>
    </source>
</evidence>
<comment type="similarity">
    <text evidence="1">Belongs to the sigma-70 factor family. ECF subfamily.</text>
</comment>
<evidence type="ECO:0000259" key="6">
    <source>
        <dbReference type="Pfam" id="PF08281"/>
    </source>
</evidence>
<evidence type="ECO:0000256" key="3">
    <source>
        <dbReference type="ARBA" id="ARBA00023082"/>
    </source>
</evidence>
<keyword evidence="2" id="KW-0805">Transcription regulation</keyword>
<feature type="domain" description="RNA polymerase sigma-70 region 2" evidence="5">
    <location>
        <begin position="20"/>
        <end position="86"/>
    </location>
</feature>
<evidence type="ECO:0000313" key="7">
    <source>
        <dbReference type="EMBL" id="PTB95804.1"/>
    </source>
</evidence>
<feature type="domain" description="RNA polymerase sigma factor 70 region 4 type 2" evidence="6">
    <location>
        <begin position="118"/>
        <end position="169"/>
    </location>
</feature>
<dbReference type="NCBIfam" id="TIGR02937">
    <property type="entry name" value="sigma70-ECF"/>
    <property type="match status" value="1"/>
</dbReference>
<dbReference type="Gene3D" id="1.10.10.10">
    <property type="entry name" value="Winged helix-like DNA-binding domain superfamily/Winged helix DNA-binding domain"/>
    <property type="match status" value="1"/>
</dbReference>
<dbReference type="GO" id="GO:0003677">
    <property type="term" value="F:DNA binding"/>
    <property type="evidence" value="ECO:0007669"/>
    <property type="project" value="InterPro"/>
</dbReference>
<dbReference type="InterPro" id="IPR013249">
    <property type="entry name" value="RNA_pol_sigma70_r4_t2"/>
</dbReference>
<dbReference type="GO" id="GO:0016987">
    <property type="term" value="F:sigma factor activity"/>
    <property type="evidence" value="ECO:0007669"/>
    <property type="project" value="UniProtKB-KW"/>
</dbReference>
<dbReference type="InterPro" id="IPR036388">
    <property type="entry name" value="WH-like_DNA-bd_sf"/>
</dbReference>
<dbReference type="Gene3D" id="1.10.1740.10">
    <property type="match status" value="1"/>
</dbReference>
<dbReference type="InterPro" id="IPR039425">
    <property type="entry name" value="RNA_pol_sigma-70-like"/>
</dbReference>
<keyword evidence="4" id="KW-0804">Transcription</keyword>
<evidence type="ECO:0000256" key="1">
    <source>
        <dbReference type="ARBA" id="ARBA00010641"/>
    </source>
</evidence>
<dbReference type="SUPFAM" id="SSF88946">
    <property type="entry name" value="Sigma2 domain of RNA polymerase sigma factors"/>
    <property type="match status" value="1"/>
</dbReference>
<protein>
    <submittedName>
        <fullName evidence="7">RNA polymerase sigma-70 factor</fullName>
    </submittedName>
</protein>
<proteinExistence type="inferred from homology"/>
<accession>A0A2T4DPP9</accession>
<dbReference type="EMBL" id="PYVU01000085">
    <property type="protein sequence ID" value="PTB95804.1"/>
    <property type="molecule type" value="Genomic_DNA"/>
</dbReference>
<dbReference type="SUPFAM" id="SSF88659">
    <property type="entry name" value="Sigma3 and sigma4 domains of RNA polymerase sigma factors"/>
    <property type="match status" value="1"/>
</dbReference>
<gene>
    <name evidence="7" type="ORF">C9994_10155</name>
</gene>
<dbReference type="InterPro" id="IPR014327">
    <property type="entry name" value="RNA_pol_sigma70_bacteroid"/>
</dbReference>
<organism evidence="7 8">
    <name type="scientific">Marivirga lumbricoides</name>
    <dbReference type="NCBI Taxonomy" id="1046115"/>
    <lineage>
        <taxon>Bacteria</taxon>
        <taxon>Pseudomonadati</taxon>
        <taxon>Bacteroidota</taxon>
        <taxon>Cytophagia</taxon>
        <taxon>Cytophagales</taxon>
        <taxon>Marivirgaceae</taxon>
        <taxon>Marivirga</taxon>
    </lineage>
</organism>
<evidence type="ECO:0000259" key="5">
    <source>
        <dbReference type="Pfam" id="PF04542"/>
    </source>
</evidence>
<dbReference type="InterPro" id="IPR014284">
    <property type="entry name" value="RNA_pol_sigma-70_dom"/>
</dbReference>
<dbReference type="Pfam" id="PF08281">
    <property type="entry name" value="Sigma70_r4_2"/>
    <property type="match status" value="1"/>
</dbReference>
<dbReference type="AlphaFoldDB" id="A0A2T4DPP9"/>
<dbReference type="PANTHER" id="PTHR43133:SF46">
    <property type="entry name" value="RNA POLYMERASE SIGMA-70 FACTOR ECF SUBFAMILY"/>
    <property type="match status" value="1"/>
</dbReference>
<dbReference type="PANTHER" id="PTHR43133">
    <property type="entry name" value="RNA POLYMERASE ECF-TYPE SIGMA FACTO"/>
    <property type="match status" value="1"/>
</dbReference>